<evidence type="ECO:0000256" key="2">
    <source>
        <dbReference type="ARBA" id="ARBA00006003"/>
    </source>
</evidence>
<dbReference type="KEGG" id="bbel:109463156"/>
<dbReference type="GO" id="GO:0000139">
    <property type="term" value="C:Golgi membrane"/>
    <property type="evidence" value="ECO:0007669"/>
    <property type="project" value="UniProtKB-SubCell"/>
</dbReference>
<accession>A0A6P4YEQ6</accession>
<comment type="subcellular location">
    <subcellularLocation>
        <location evidence="1">Golgi apparatus membrane</location>
        <topology evidence="1">Single-pass type II membrane protein</topology>
    </subcellularLocation>
</comment>
<dbReference type="InterPro" id="IPR038578">
    <property type="entry name" value="GT29-like_sf"/>
</dbReference>
<evidence type="ECO:0000256" key="9">
    <source>
        <dbReference type="ARBA" id="ARBA00023136"/>
    </source>
</evidence>
<keyword evidence="8" id="KW-0333">Golgi apparatus</keyword>
<dbReference type="Gene3D" id="3.90.1480.20">
    <property type="entry name" value="Glycosyl transferase family 29"/>
    <property type="match status" value="1"/>
</dbReference>
<evidence type="ECO:0000256" key="6">
    <source>
        <dbReference type="ARBA" id="ARBA00022968"/>
    </source>
</evidence>
<feature type="transmembrane region" description="Helical" evidence="13">
    <location>
        <begin position="7"/>
        <end position="25"/>
    </location>
</feature>
<keyword evidence="9 13" id="KW-0472">Membrane</keyword>
<name>A0A6P4YEQ6_BRABE</name>
<dbReference type="GO" id="GO:0006491">
    <property type="term" value="P:N-glycan processing"/>
    <property type="evidence" value="ECO:0007669"/>
    <property type="project" value="TreeGrafter"/>
</dbReference>
<keyword evidence="3" id="KW-0328">Glycosyltransferase</keyword>
<feature type="disulfide bond" evidence="12">
    <location>
        <begin position="131"/>
        <end position="282"/>
    </location>
</feature>
<evidence type="ECO:0000256" key="1">
    <source>
        <dbReference type="ARBA" id="ARBA00004323"/>
    </source>
</evidence>
<dbReference type="InterPro" id="IPR012163">
    <property type="entry name" value="Sialyl_trans"/>
</dbReference>
<evidence type="ECO:0000256" key="3">
    <source>
        <dbReference type="ARBA" id="ARBA00022676"/>
    </source>
</evidence>
<keyword evidence="10" id="KW-1015">Disulfide bond</keyword>
<dbReference type="Pfam" id="PF00777">
    <property type="entry name" value="Glyco_transf_29"/>
    <property type="match status" value="1"/>
</dbReference>
<dbReference type="RefSeq" id="XP_019615431.1">
    <property type="nucleotide sequence ID" value="XM_019759872.1"/>
</dbReference>
<keyword evidence="5 13" id="KW-0812">Transmembrane</keyword>
<evidence type="ECO:0000313" key="14">
    <source>
        <dbReference type="Proteomes" id="UP000515135"/>
    </source>
</evidence>
<dbReference type="InterPro" id="IPR050943">
    <property type="entry name" value="Glycosyltr_29_Sialyltrsf"/>
</dbReference>
<dbReference type="InterPro" id="IPR001675">
    <property type="entry name" value="Glyco_trans_29"/>
</dbReference>
<dbReference type="PIRSF" id="PIRSF005557">
    <property type="entry name" value="Sialyl_trans"/>
    <property type="match status" value="1"/>
</dbReference>
<sequence>MAVRKTCFRLIACGILIALGVTFLITQKTRQPLYQFPVNKAWINTTVFQNYRTNEGPGENFNTSEVERIRKWVMTYFNPDTDLTIKKSQVSLGKSFFKYEKKPKKKVKIGQYYYQLLPESSPFLGKHFRSCAVVGNSGILLDSHCGPQIDSADFVFRSNLPDLEGFESDVGTKSNFTTMNQPVLPHEYNGYLTNTTIQEKFVERLRLIHDQILHIPAMVTSNGLVETQFITLMIVKHQLPLKVTFAPTNVYQKLTKLWNDSEFKPNRPSTGNLLFALAACLCDQIHLYGYYPFSEDGKGRKIKYHYYGNIGSLKKHKLPEEYRAFLTFHQRKGLVLHTEPCDDSRL</sequence>
<evidence type="ECO:0000256" key="11">
    <source>
        <dbReference type="ARBA" id="ARBA00023180"/>
    </source>
</evidence>
<evidence type="ECO:0000256" key="12">
    <source>
        <dbReference type="PIRSR" id="PIRSR005557-2"/>
    </source>
</evidence>
<keyword evidence="14" id="KW-1185">Reference proteome</keyword>
<keyword evidence="6" id="KW-0735">Signal-anchor</keyword>
<dbReference type="GO" id="GO:0009311">
    <property type="term" value="P:oligosaccharide metabolic process"/>
    <property type="evidence" value="ECO:0007669"/>
    <property type="project" value="TreeGrafter"/>
</dbReference>
<keyword evidence="7 13" id="KW-1133">Transmembrane helix</keyword>
<dbReference type="OrthoDB" id="10264956at2759"/>
<evidence type="ECO:0000256" key="13">
    <source>
        <dbReference type="SAM" id="Phobius"/>
    </source>
</evidence>
<comment type="similarity">
    <text evidence="2">Belongs to the glycosyltransferase 29 family.</text>
</comment>
<dbReference type="PANTHER" id="PTHR11987">
    <property type="entry name" value="ALPHA-2,8-SIALYLTRANSFERASE"/>
    <property type="match status" value="1"/>
</dbReference>
<proteinExistence type="inferred from homology"/>
<dbReference type="AlphaFoldDB" id="A0A6P4YEQ6"/>
<dbReference type="GO" id="GO:0003828">
    <property type="term" value="F:alpha-N-acetylneuraminate alpha-2,8-sialyltransferase activity"/>
    <property type="evidence" value="ECO:0007669"/>
    <property type="project" value="TreeGrafter"/>
</dbReference>
<evidence type="ECO:0000256" key="4">
    <source>
        <dbReference type="ARBA" id="ARBA00022679"/>
    </source>
</evidence>
<dbReference type="PANTHER" id="PTHR11987:SF52">
    <property type="entry name" value="CMP-N-ACETYLNEURAMINATE-POLY-ALPHA-2, 8-SIALYLTRANSFERASE-LIKE ISOFORM X1"/>
    <property type="match status" value="1"/>
</dbReference>
<organism evidence="14 15">
    <name type="scientific">Branchiostoma belcheri</name>
    <name type="common">Amphioxus</name>
    <dbReference type="NCBI Taxonomy" id="7741"/>
    <lineage>
        <taxon>Eukaryota</taxon>
        <taxon>Metazoa</taxon>
        <taxon>Chordata</taxon>
        <taxon>Cephalochordata</taxon>
        <taxon>Leptocardii</taxon>
        <taxon>Amphioxiformes</taxon>
        <taxon>Branchiostomatidae</taxon>
        <taxon>Branchiostoma</taxon>
    </lineage>
</organism>
<dbReference type="GeneID" id="109463156"/>
<protein>
    <submittedName>
        <fullName evidence="15">CMP-N-acetylneuraminate-poly-alpha-2, 8-sialyltransferase-like</fullName>
    </submittedName>
</protein>
<evidence type="ECO:0000313" key="15">
    <source>
        <dbReference type="RefSeq" id="XP_019615431.1"/>
    </source>
</evidence>
<reference evidence="15" key="1">
    <citation type="submission" date="2025-08" db="UniProtKB">
        <authorList>
            <consortium name="RefSeq"/>
        </authorList>
    </citation>
    <scope>IDENTIFICATION</scope>
    <source>
        <tissue evidence="15">Gonad</tissue>
    </source>
</reference>
<dbReference type="CDD" id="cd23969">
    <property type="entry name" value="GT29_ST8SIA_poly"/>
    <property type="match status" value="1"/>
</dbReference>
<gene>
    <name evidence="15" type="primary">LOC109463156</name>
</gene>
<evidence type="ECO:0000256" key="8">
    <source>
        <dbReference type="ARBA" id="ARBA00023034"/>
    </source>
</evidence>
<evidence type="ECO:0000256" key="10">
    <source>
        <dbReference type="ARBA" id="ARBA00023157"/>
    </source>
</evidence>
<keyword evidence="4" id="KW-0808">Transferase</keyword>
<dbReference type="Proteomes" id="UP000515135">
    <property type="component" value="Unplaced"/>
</dbReference>
<evidence type="ECO:0000256" key="5">
    <source>
        <dbReference type="ARBA" id="ARBA00022692"/>
    </source>
</evidence>
<keyword evidence="11" id="KW-0325">Glycoprotein</keyword>
<evidence type="ECO:0000256" key="7">
    <source>
        <dbReference type="ARBA" id="ARBA00022989"/>
    </source>
</evidence>